<dbReference type="HAMAP" id="MF_00758">
    <property type="entry name" value="UPF0301"/>
    <property type="match status" value="1"/>
</dbReference>
<comment type="caution">
    <text evidence="3">The sequence shown here is derived from an EMBL/GenBank/DDBJ whole genome shotgun (WGS) entry which is preliminary data.</text>
</comment>
<dbReference type="PANTHER" id="PTHR30327:SF1">
    <property type="entry name" value="UPF0301 PROTEIN YQGE"/>
    <property type="match status" value="1"/>
</dbReference>
<dbReference type="RefSeq" id="WP_189045719.1">
    <property type="nucleotide sequence ID" value="NZ_BMJQ01000005.1"/>
</dbReference>
<reference evidence="3" key="2">
    <citation type="submission" date="2020-09" db="EMBL/GenBank/DDBJ databases">
        <authorList>
            <person name="Sun Q."/>
            <person name="Zhou Y."/>
        </authorList>
    </citation>
    <scope>NUCLEOTIDE SEQUENCE</scope>
    <source>
        <strain evidence="3">CGMCC 1.15725</strain>
    </source>
</reference>
<proteinExistence type="inferred from homology"/>
<dbReference type="EMBL" id="BMJQ01000005">
    <property type="protein sequence ID" value="GGF16459.1"/>
    <property type="molecule type" value="Genomic_DNA"/>
</dbReference>
<gene>
    <name evidence="3" type="ORF">GCM10011611_22810</name>
</gene>
<evidence type="ECO:0000313" key="4">
    <source>
        <dbReference type="Proteomes" id="UP000646365"/>
    </source>
</evidence>
<dbReference type="NCBIfam" id="NF001268">
    <property type="entry name" value="PRK00228.1-4"/>
    <property type="match status" value="1"/>
</dbReference>
<evidence type="ECO:0000256" key="2">
    <source>
        <dbReference type="HAMAP-Rule" id="MF_00758"/>
    </source>
</evidence>
<organism evidence="3 4">
    <name type="scientific">Aliidongia dinghuensis</name>
    <dbReference type="NCBI Taxonomy" id="1867774"/>
    <lineage>
        <taxon>Bacteria</taxon>
        <taxon>Pseudomonadati</taxon>
        <taxon>Pseudomonadota</taxon>
        <taxon>Alphaproteobacteria</taxon>
        <taxon>Rhodospirillales</taxon>
        <taxon>Dongiaceae</taxon>
        <taxon>Aliidongia</taxon>
    </lineage>
</organism>
<evidence type="ECO:0000313" key="3">
    <source>
        <dbReference type="EMBL" id="GGF16459.1"/>
    </source>
</evidence>
<keyword evidence="4" id="KW-1185">Reference proteome</keyword>
<comment type="similarity">
    <text evidence="1 2">Belongs to the UPF0301 (AlgH) family.</text>
</comment>
<evidence type="ECO:0000256" key="1">
    <source>
        <dbReference type="ARBA" id="ARBA00009600"/>
    </source>
</evidence>
<name>A0A8J3E4R2_9PROT</name>
<dbReference type="PANTHER" id="PTHR30327">
    <property type="entry name" value="UNCHARACTERIZED PROTEIN YQGE"/>
    <property type="match status" value="1"/>
</dbReference>
<reference evidence="3" key="1">
    <citation type="journal article" date="2014" name="Int. J. Syst. Evol. Microbiol.">
        <title>Complete genome sequence of Corynebacterium casei LMG S-19264T (=DSM 44701T), isolated from a smear-ripened cheese.</title>
        <authorList>
            <consortium name="US DOE Joint Genome Institute (JGI-PGF)"/>
            <person name="Walter F."/>
            <person name="Albersmeier A."/>
            <person name="Kalinowski J."/>
            <person name="Ruckert C."/>
        </authorList>
    </citation>
    <scope>NUCLEOTIDE SEQUENCE</scope>
    <source>
        <strain evidence="3">CGMCC 1.15725</strain>
    </source>
</reference>
<dbReference type="Gene3D" id="3.40.1740.10">
    <property type="entry name" value="VC0467-like"/>
    <property type="match status" value="1"/>
</dbReference>
<dbReference type="GO" id="GO:0005829">
    <property type="term" value="C:cytosol"/>
    <property type="evidence" value="ECO:0007669"/>
    <property type="project" value="TreeGrafter"/>
</dbReference>
<dbReference type="InterPro" id="IPR003774">
    <property type="entry name" value="AlgH-like"/>
</dbReference>
<protein>
    <recommendedName>
        <fullName evidence="2">UPF0301 protein GCM10011611_22810</fullName>
    </recommendedName>
</protein>
<sequence length="193" mass="20930">MSASPEGPSSSYLTGQLLIAMPQMRDLRFHKSVIYICAHTPDGAMGLVINKTLDSLTVPELMEHLSVDTELELKPTKVHFGGPVETARGFVLHSCDYVEEGTLIVGHDLALTATLDILRAIGKGRGPRQTLLALGYAGWGPGQLDGEIQANSWLHAPADESIVFDHVHDTKWERAIARLGIDARMLSIESGHA</sequence>
<dbReference type="Pfam" id="PF02622">
    <property type="entry name" value="DUF179"/>
    <property type="match status" value="1"/>
</dbReference>
<dbReference type="SUPFAM" id="SSF143456">
    <property type="entry name" value="VC0467-like"/>
    <property type="match status" value="1"/>
</dbReference>
<dbReference type="Proteomes" id="UP000646365">
    <property type="component" value="Unassembled WGS sequence"/>
</dbReference>
<accession>A0A8J3E4R2</accession>
<dbReference type="AlphaFoldDB" id="A0A8J3E4R2"/>